<comment type="caution">
    <text evidence="5">The sequence shown here is derived from an EMBL/GenBank/DDBJ whole genome shotgun (WGS) entry which is preliminary data.</text>
</comment>
<dbReference type="Gene3D" id="3.40.50.10350">
    <property type="entry name" value="Glycerate kinase, domain 1"/>
    <property type="match status" value="1"/>
</dbReference>
<dbReference type="InterPro" id="IPR036129">
    <property type="entry name" value="Glycerate_kinase_sf"/>
</dbReference>
<dbReference type="OrthoDB" id="9774290at2"/>
<name>A0A3L7ATZ9_9MICO</name>
<organism evidence="5 6">
    <name type="scientific">Mycetocola lacteus</name>
    <dbReference type="NCBI Taxonomy" id="76637"/>
    <lineage>
        <taxon>Bacteria</taxon>
        <taxon>Bacillati</taxon>
        <taxon>Actinomycetota</taxon>
        <taxon>Actinomycetes</taxon>
        <taxon>Micrococcales</taxon>
        <taxon>Microbacteriaceae</taxon>
        <taxon>Mycetocola</taxon>
    </lineage>
</organism>
<dbReference type="PANTHER" id="PTHR21599:SF0">
    <property type="entry name" value="GLYCERATE KINASE"/>
    <property type="match status" value="1"/>
</dbReference>
<evidence type="ECO:0000256" key="2">
    <source>
        <dbReference type="ARBA" id="ARBA00022679"/>
    </source>
</evidence>
<dbReference type="PIRSF" id="PIRSF006078">
    <property type="entry name" value="GlxK"/>
    <property type="match status" value="1"/>
</dbReference>
<dbReference type="Pfam" id="PF02595">
    <property type="entry name" value="Gly_kinase"/>
    <property type="match status" value="1"/>
</dbReference>
<dbReference type="NCBIfam" id="TIGR00045">
    <property type="entry name" value="glycerate kinase"/>
    <property type="match status" value="1"/>
</dbReference>
<accession>A0A3L7ATZ9</accession>
<dbReference type="GO" id="GO:0031388">
    <property type="term" value="P:organic acid phosphorylation"/>
    <property type="evidence" value="ECO:0007669"/>
    <property type="project" value="UniProtKB-UniRule"/>
</dbReference>
<proteinExistence type="inferred from homology"/>
<comment type="similarity">
    <text evidence="1 4">Belongs to the glycerate kinase type-1 family.</text>
</comment>
<protein>
    <submittedName>
        <fullName evidence="5">Glycerate kinase</fullName>
    </submittedName>
</protein>
<evidence type="ECO:0000313" key="6">
    <source>
        <dbReference type="Proteomes" id="UP000269438"/>
    </source>
</evidence>
<reference evidence="5 6" key="1">
    <citation type="submission" date="2018-10" db="EMBL/GenBank/DDBJ databases">
        <authorList>
            <person name="Li J."/>
        </authorList>
    </citation>
    <scope>NUCLEOTIDE SEQUENCE [LARGE SCALE GENOMIC DNA]</scope>
    <source>
        <strain evidence="5 6">JCM 11654</strain>
    </source>
</reference>
<dbReference type="SUPFAM" id="SSF110738">
    <property type="entry name" value="Glycerate kinase I"/>
    <property type="match status" value="1"/>
</dbReference>
<sequence length="426" mass="42464">MRIVIATDKFKHSLDARAVGTHLARGLRAAAHAAGASEPIIDTVPLADGGEGTLRAALDAGAAEVPVRVTGPNGTAVAASFALFPLAGTSPMPASRTESGRTHLPADPPAGSRTALVELAAASGLELVPPDRRDPGGATTLGTGELIRAALDHGATRIILAVGGSATTDGGAGLLMALGARLQDHAGAQIPPGGLGLERLATADLSALDPRILATEFILASDVDNPLCGLQGAARVFGTQKGADEALCARLDAALAGLVGVLAAASGTAAGTVRDAANAPGAGAAGGVGFAALGILNATRRPGIDVVRELTGVDRLIRDADLVITGEGSLDAQSLGGKVPVGVAEVAHRAGVPVVAVCGRSELTAAQARDAHLGRVFPLAEIEPDPTRSMAEAGTLLETLAGHIWAALPIPRSYTAARGSKKTRRA</sequence>
<dbReference type="InterPro" id="IPR018193">
    <property type="entry name" value="Glyc_kinase_flavodox-like_fold"/>
</dbReference>
<gene>
    <name evidence="5" type="ORF">D9V34_06245</name>
</gene>
<dbReference type="InterPro" id="IPR004381">
    <property type="entry name" value="Glycerate_kinase"/>
</dbReference>
<dbReference type="PANTHER" id="PTHR21599">
    <property type="entry name" value="GLYCERATE KINASE"/>
    <property type="match status" value="1"/>
</dbReference>
<dbReference type="EMBL" id="RCUY01000005">
    <property type="protein sequence ID" value="RLP82852.1"/>
    <property type="molecule type" value="Genomic_DNA"/>
</dbReference>
<evidence type="ECO:0000313" key="5">
    <source>
        <dbReference type="EMBL" id="RLP82852.1"/>
    </source>
</evidence>
<keyword evidence="6" id="KW-1185">Reference proteome</keyword>
<dbReference type="InterPro" id="IPR018197">
    <property type="entry name" value="Glycerate_kinase_RE-like"/>
</dbReference>
<dbReference type="GO" id="GO:0008887">
    <property type="term" value="F:glycerate kinase activity"/>
    <property type="evidence" value="ECO:0007669"/>
    <property type="project" value="UniProtKB-UniRule"/>
</dbReference>
<dbReference type="Gene3D" id="3.90.1510.10">
    <property type="entry name" value="Glycerate kinase, domain 2"/>
    <property type="match status" value="1"/>
</dbReference>
<evidence type="ECO:0000256" key="3">
    <source>
        <dbReference type="ARBA" id="ARBA00022777"/>
    </source>
</evidence>
<evidence type="ECO:0000256" key="1">
    <source>
        <dbReference type="ARBA" id="ARBA00006284"/>
    </source>
</evidence>
<dbReference type="AlphaFoldDB" id="A0A3L7ATZ9"/>
<keyword evidence="2 4" id="KW-0808">Transferase</keyword>
<keyword evidence="3 4" id="KW-0418">Kinase</keyword>
<evidence type="ECO:0000256" key="4">
    <source>
        <dbReference type="PIRNR" id="PIRNR006078"/>
    </source>
</evidence>
<dbReference type="RefSeq" id="WP_121687998.1">
    <property type="nucleotide sequence ID" value="NZ_RCUY01000005.1"/>
</dbReference>
<dbReference type="Proteomes" id="UP000269438">
    <property type="component" value="Unassembled WGS sequence"/>
</dbReference>